<sequence>RYSTMAHRAIVFFLFFPSLCLSHQRYRHEQSYTLECRVNDPLSCSQAKGEVCVFAEGRYRCECPHGINRLGDGRCMLVDECAKPSTHSCHKNARCIDQTEGYTCECQQGFSDVSPDRVNKPGRLCQRTADECSQRQTYGVDCDENASCVDTPDGFTCVCQPGYTDISTSISRNPGRKCVPVVNECTDGSADCSSDAVCIDRADGYECRCRPGFVDASPQVDKYPGRVCNRPHEPSYYGQREPPTPSCSSASSCAANEECKGGECHCVLGAQKMANGVCKVFSHCERGGNECDRNAICSNTYNGVSCTCKAGFKDVSPDPVNLPGRKCSALVNECADDTADCSPLSSCEDLPDGYMCRCYNGTTDVSSRYGLKPGRRCSEGSNACSDKSLNSCDENADCVQLPDGYTCKCFAGYVDVSSNAMLPPGRACTLHTSCPAQPTDLVFLVDGSGSIGSYVFQNEVLRFLSEFTELFDVAPEKTRVSVVQYSDQIRHEFSLGDYGNSRNVHDAIRNIEYLTGLTRTGAAIEHVVNEAFSPSRGARPQSDSVSRVCIVITDGRSQDNVTVPANKARKQNIQMFAVGVTNHVLDTELEQIAGDRSRTFHVNAFEDLNTRLRSLIQKEACPHDTPTPYTGPCDPSTHNGCDRSLNQVCIVKDGRFSCGCPKGFEIHPVTQVCGGDICNPEIASSCPYPEVCEKTPFGNWRCSCAEGYRDPHTGACKPHPFTEEQKDACDPSNPSSCGPNSVCEKSPSGEAICKCNAGYVLEAKSDKCLRPGSCDPNSPDACDLRKREKCLPTREGIFTCQCEVNYKRHPVTEICLIDECAAGTHDCDPNAVCTDTDESFLCSCKTGFIDKSPDTRFKPGRVCSAQRNECMDGSHNCSMNAVCIDLAEGFLCRCKDEFVDVSPNPSHFGGVECRPLINECASKEANTCHENALCIDTRDSYKCQCKEGFVDKDELTNPGRNCQKLNSLCDSGKNTCSKNARCIERGASDYECVCLAGFLDMDFSRPGRHCVERICLDPSKHDCHAAATCTEVDGPEKYECKCRDGYIDKNPSKPGRECRELVNECFDSKLNDCDPLATCIDMDDGYTCSCPLGTKDISTDKSRPGRHCFALVNECHNPHLNNCSRFADCFDKEDGYECNCKTEYHDETPSTPGINCKFILNECASPNLNDCSKHAECIDTPEGYDCKCKHPYADQRPDKPGRLCTFNECASPSTNDCHSDAVCLDTDDGFVCTCKEGFYDESTDANKAGRKCTPLKQNEPMAEPTTIDPNRFPCGKNLCRKDLGEVCTSGSKCACKPGEGRASPSDACEPVVKVPLVIRVNERDKDELQFSSDYGNPNSANYVEILDGFVKGVGETLKKTEISPKYITSDINYITNPKVENSTWDKGLLINGTLELKEGMDVCKAFDIFAEQAQRQGGRIANLQLAKDFTLLNPCKTYTQVGEPCGDSFCRSELGEECIAGRLCGCPKGMKRAGSDEPCRVVESWSIPLVVIRDDKEKLNYSPNLGNPLDSTHKSLVSRFEDGVGESYRKTILKPDFISAEVNDLSQPSRLNGSWKDGVLYNFTANFVRGSVAEPRTVWSELIDYIIKKNNYEVGSSKLFISPNQMNPFSACAKADCHPNAICTEDGRGAFTCACPADYRDMNPTKPGRDCLSIRGTNECEKPELNECSPDARCIDLDYLYKCECIAPFVNAATTGQIPGSVCALDYCSDVNFCPANSTCRNFDEQAQCQCNPGFVDVRKAPRIAEAKLGDAICLRTTDVDECALGLHNCSVAAICTDKKIGYDCRCPEGYTDGNPNEPGRVCAALLCGMCNGHGDCIHDALTHNVTCACVEGWTGEFCEVAPSKLPLILMLILALLFLLLTLLCCLLACARCRCFGGRGSSGASGSGQEILGSDYYTIPRAKLKAGAYGEAGAFDDGASMSSGGSMEEVERRVTTDVTTREIRTTTYTDEQGNTHVTQEHFVTDGPMAAAMARSAAASGHALEQEVDQFAMTSSDHFAHAIAGGASTSAVHNAAYDSDDDENRGDATFDRKTRVHQSHDFEPGYDARTGTERRRNEMTTTTTSNEVNYF</sequence>
<feature type="domain" description="EGF-like" evidence="11">
    <location>
        <begin position="128"/>
        <end position="169"/>
    </location>
</feature>
<feature type="domain" description="EGF-like" evidence="11">
    <location>
        <begin position="1111"/>
        <end position="1150"/>
    </location>
</feature>
<keyword evidence="8" id="KW-1133">Transmembrane helix</keyword>
<evidence type="ECO:0000256" key="2">
    <source>
        <dbReference type="ARBA" id="ARBA00022729"/>
    </source>
</evidence>
<dbReference type="Pfam" id="PF23427">
    <property type="entry name" value="EGF_4"/>
    <property type="match status" value="1"/>
</dbReference>
<feature type="disulfide bond" evidence="6">
    <location>
        <begin position="1811"/>
        <end position="1828"/>
    </location>
</feature>
<feature type="domain" description="EGF-like" evidence="11">
    <location>
        <begin position="77"/>
        <end position="116"/>
    </location>
</feature>
<dbReference type="Pfam" id="PF07645">
    <property type="entry name" value="EGF_CA"/>
    <property type="match status" value="7"/>
</dbReference>
<feature type="transmembrane region" description="Helical" evidence="8">
    <location>
        <begin position="1848"/>
        <end position="1871"/>
    </location>
</feature>
<dbReference type="SUPFAM" id="SSF82671">
    <property type="entry name" value="SEA domain"/>
    <property type="match status" value="1"/>
</dbReference>
<dbReference type="PANTHER" id="PTHR24050:SF27">
    <property type="entry name" value="FIBRILLIN-1"/>
    <property type="match status" value="1"/>
</dbReference>
<feature type="domain" description="EGF-like" evidence="11">
    <location>
        <begin position="280"/>
        <end position="318"/>
    </location>
</feature>
<dbReference type="CDD" id="cd00054">
    <property type="entry name" value="EGF_CA"/>
    <property type="match status" value="6"/>
</dbReference>
<evidence type="ECO:0000259" key="12">
    <source>
        <dbReference type="PROSITE" id="PS50234"/>
    </source>
</evidence>
<accession>A0AAN4ZMA0</accession>
<feature type="compositionally biased region" description="Low complexity" evidence="7">
    <location>
        <begin position="2058"/>
        <end position="2070"/>
    </location>
</feature>
<dbReference type="SUPFAM" id="SSF57184">
    <property type="entry name" value="Growth factor receptor domain"/>
    <property type="match status" value="1"/>
</dbReference>
<organism evidence="13 14">
    <name type="scientific">Pristionchus mayeri</name>
    <dbReference type="NCBI Taxonomy" id="1317129"/>
    <lineage>
        <taxon>Eukaryota</taxon>
        <taxon>Metazoa</taxon>
        <taxon>Ecdysozoa</taxon>
        <taxon>Nematoda</taxon>
        <taxon>Chromadorea</taxon>
        <taxon>Rhabditida</taxon>
        <taxon>Rhabditina</taxon>
        <taxon>Diplogasteromorpha</taxon>
        <taxon>Diplogasteroidea</taxon>
        <taxon>Neodiplogasteridae</taxon>
        <taxon>Pristionchus</taxon>
    </lineage>
</organism>
<feature type="disulfide bond" evidence="6">
    <location>
        <begin position="1023"/>
        <end position="1040"/>
    </location>
</feature>
<feature type="disulfide bond" evidence="6">
    <location>
        <begin position="1830"/>
        <end position="1839"/>
    </location>
</feature>
<dbReference type="Proteomes" id="UP001328107">
    <property type="component" value="Unassembled WGS sequence"/>
</dbReference>
<dbReference type="Gene3D" id="2.10.25.10">
    <property type="entry name" value="Laminin"/>
    <property type="match status" value="15"/>
</dbReference>
<feature type="domain" description="EGF-like" evidence="11">
    <location>
        <begin position="330"/>
        <end position="368"/>
    </location>
</feature>
<dbReference type="Gene3D" id="3.40.50.410">
    <property type="entry name" value="von Willebrand factor, type A domain"/>
    <property type="match status" value="1"/>
</dbReference>
<evidence type="ECO:0000256" key="1">
    <source>
        <dbReference type="ARBA" id="ARBA00022536"/>
    </source>
</evidence>
<feature type="domain" description="EGF-like" evidence="11">
    <location>
        <begin position="965"/>
        <end position="1004"/>
    </location>
</feature>
<dbReference type="FunFam" id="2.10.25.10:FF:000038">
    <property type="entry name" value="Fibrillin 2"/>
    <property type="match status" value="1"/>
</dbReference>
<evidence type="ECO:0000256" key="5">
    <source>
        <dbReference type="ARBA" id="ARBA00023180"/>
    </source>
</evidence>
<evidence type="ECO:0000256" key="8">
    <source>
        <dbReference type="SAM" id="Phobius"/>
    </source>
</evidence>
<keyword evidence="8" id="KW-0812">Transmembrane</keyword>
<dbReference type="InterPro" id="IPR052235">
    <property type="entry name" value="Nephronectin_domain"/>
</dbReference>
<keyword evidence="4 6" id="KW-1015">Disulfide bond</keyword>
<gene>
    <name evidence="13" type="ORF">PMAYCL1PPCAC_12669</name>
</gene>
<dbReference type="EMBL" id="BTRK01000003">
    <property type="protein sequence ID" value="GMR42474.1"/>
    <property type="molecule type" value="Genomic_DNA"/>
</dbReference>
<keyword evidence="1 6" id="KW-0245">EGF-like domain</keyword>
<evidence type="ECO:0000259" key="11">
    <source>
        <dbReference type="PROSITE" id="PS50026"/>
    </source>
</evidence>
<feature type="non-terminal residue" evidence="13">
    <location>
        <position position="1"/>
    </location>
</feature>
<evidence type="ECO:0000256" key="9">
    <source>
        <dbReference type="SAM" id="SignalP"/>
    </source>
</evidence>
<keyword evidence="8" id="KW-0472">Membrane</keyword>
<dbReference type="InterPro" id="IPR056590">
    <property type="entry name" value="Mua-3/Mup-4_EGF"/>
</dbReference>
<feature type="region of interest" description="Disordered" evidence="7">
    <location>
        <begin position="2016"/>
        <end position="2070"/>
    </location>
</feature>
<dbReference type="InterPro" id="IPR049883">
    <property type="entry name" value="NOTCH1_EGF-like"/>
</dbReference>
<dbReference type="InterPro" id="IPR057353">
    <property type="entry name" value="TNFR_nem"/>
</dbReference>
<feature type="domain" description="VWFA" evidence="12">
    <location>
        <begin position="440"/>
        <end position="616"/>
    </location>
</feature>
<evidence type="ECO:0000256" key="6">
    <source>
        <dbReference type="PROSITE-ProRule" id="PRU00076"/>
    </source>
</evidence>
<dbReference type="InterPro" id="IPR036465">
    <property type="entry name" value="vWFA_dom_sf"/>
</dbReference>
<feature type="domain" description="EGF-like" evidence="11">
    <location>
        <begin position="380"/>
        <end position="419"/>
    </location>
</feature>
<dbReference type="Pfam" id="PF00092">
    <property type="entry name" value="VWA"/>
    <property type="match status" value="1"/>
</dbReference>
<dbReference type="Gene3D" id="2.90.20.10">
    <property type="entry name" value="Plasmodium vivax P25 domain"/>
    <property type="match status" value="1"/>
</dbReference>
<feature type="domain" description="EGF-like" evidence="11">
    <location>
        <begin position="1061"/>
        <end position="1100"/>
    </location>
</feature>
<dbReference type="Pfam" id="PF01390">
    <property type="entry name" value="SEA"/>
    <property type="match status" value="1"/>
</dbReference>
<dbReference type="SUPFAM" id="SSF57196">
    <property type="entry name" value="EGF/Laminin"/>
    <property type="match status" value="5"/>
</dbReference>
<feature type="domain" description="EGF-like" evidence="11">
    <location>
        <begin position="1011"/>
        <end position="1052"/>
    </location>
</feature>
<comment type="caution">
    <text evidence="6">Lacks conserved residue(s) required for the propagation of feature annotation.</text>
</comment>
<keyword evidence="14" id="KW-1185">Reference proteome</keyword>
<dbReference type="InterPro" id="IPR002035">
    <property type="entry name" value="VWF_A"/>
</dbReference>
<dbReference type="PROSITE" id="PS50026">
    <property type="entry name" value="EGF_3"/>
    <property type="match status" value="18"/>
</dbReference>
<dbReference type="SMART" id="SM00200">
    <property type="entry name" value="SEA"/>
    <property type="match status" value="2"/>
</dbReference>
<dbReference type="Pfam" id="PF25314">
    <property type="entry name" value="TNFR_nem"/>
    <property type="match status" value="2"/>
</dbReference>
<dbReference type="SMART" id="SM00327">
    <property type="entry name" value="VWA"/>
    <property type="match status" value="1"/>
</dbReference>
<feature type="domain" description="EGF-like" evidence="11">
    <location>
        <begin position="1704"/>
        <end position="1741"/>
    </location>
</feature>
<feature type="domain" description="EGF-like" evidence="11">
    <location>
        <begin position="1205"/>
        <end position="1244"/>
    </location>
</feature>
<dbReference type="InterPro" id="IPR013032">
    <property type="entry name" value="EGF-like_CS"/>
</dbReference>
<dbReference type="PROSITE" id="PS01187">
    <property type="entry name" value="EGF_CA"/>
    <property type="match status" value="2"/>
</dbReference>
<reference evidence="14" key="1">
    <citation type="submission" date="2022-10" db="EMBL/GenBank/DDBJ databases">
        <title>Genome assembly of Pristionchus species.</title>
        <authorList>
            <person name="Yoshida K."/>
            <person name="Sommer R.J."/>
        </authorList>
    </citation>
    <scope>NUCLEOTIDE SEQUENCE [LARGE SCALE GENOMIC DNA]</scope>
    <source>
        <strain evidence="14">RS5460</strain>
    </source>
</reference>
<dbReference type="InterPro" id="IPR000082">
    <property type="entry name" value="SEA_dom"/>
</dbReference>
<dbReference type="SUPFAM" id="SSF53300">
    <property type="entry name" value="vWA-like"/>
    <property type="match status" value="1"/>
</dbReference>
<dbReference type="PROSITE" id="PS00022">
    <property type="entry name" value="EGF_1"/>
    <property type="match status" value="1"/>
</dbReference>
<dbReference type="GO" id="GO:0005509">
    <property type="term" value="F:calcium ion binding"/>
    <property type="evidence" value="ECO:0007669"/>
    <property type="project" value="InterPro"/>
</dbReference>
<dbReference type="PANTHER" id="PTHR24050">
    <property type="entry name" value="PA14 DOMAIN-CONTAINING PROTEIN"/>
    <property type="match status" value="1"/>
</dbReference>
<evidence type="ECO:0000256" key="4">
    <source>
        <dbReference type="ARBA" id="ARBA00023157"/>
    </source>
</evidence>
<evidence type="ECO:0000256" key="7">
    <source>
        <dbReference type="SAM" id="MobiDB-lite"/>
    </source>
</evidence>
<dbReference type="FunFam" id="2.10.25.10:FF:000291">
    <property type="entry name" value="Transmembrane matrix receptor MUP-4"/>
    <property type="match status" value="1"/>
</dbReference>
<keyword evidence="5" id="KW-0325">Glycoprotein</keyword>
<protein>
    <submittedName>
        <fullName evidence="13">Uncharacterized protein</fullName>
    </submittedName>
</protein>
<dbReference type="GO" id="GO:0005576">
    <property type="term" value="C:extracellular region"/>
    <property type="evidence" value="ECO:0007669"/>
    <property type="project" value="UniProtKB-SubCell"/>
</dbReference>
<dbReference type="PROSITE" id="PS00010">
    <property type="entry name" value="ASX_HYDROXYL"/>
    <property type="match status" value="12"/>
</dbReference>
<evidence type="ECO:0000313" key="13">
    <source>
        <dbReference type="EMBL" id="GMR42474.1"/>
    </source>
</evidence>
<keyword evidence="2 9" id="KW-0732">Signal</keyword>
<dbReference type="InterPro" id="IPR001881">
    <property type="entry name" value="EGF-like_Ca-bd_dom"/>
</dbReference>
<evidence type="ECO:0000256" key="3">
    <source>
        <dbReference type="ARBA" id="ARBA00022737"/>
    </source>
</evidence>
<dbReference type="InterPro" id="IPR036364">
    <property type="entry name" value="SEA_dom_sf"/>
</dbReference>
<feature type="signal peptide" evidence="9">
    <location>
        <begin position="1"/>
        <end position="22"/>
    </location>
</feature>
<feature type="domain" description="EGF-like" evidence="11">
    <location>
        <begin position="1804"/>
        <end position="1840"/>
    </location>
</feature>
<dbReference type="Pfam" id="PF12661">
    <property type="entry name" value="hEGF"/>
    <property type="match status" value="2"/>
</dbReference>
<dbReference type="InterPro" id="IPR000742">
    <property type="entry name" value="EGF"/>
</dbReference>
<feature type="chain" id="PRO_5042829047" evidence="9">
    <location>
        <begin position="23"/>
        <end position="2070"/>
    </location>
</feature>
<name>A0AAN4ZMA0_9BILA</name>
<dbReference type="InterPro" id="IPR000152">
    <property type="entry name" value="EGF-type_Asp/Asn_hydroxyl_site"/>
</dbReference>
<proteinExistence type="predicted"/>
<feature type="domain" description="EGF-like" evidence="11">
    <location>
        <begin position="816"/>
        <end position="854"/>
    </location>
</feature>
<feature type="compositionally biased region" description="Basic and acidic residues" evidence="7">
    <location>
        <begin position="2024"/>
        <end position="2042"/>
    </location>
</feature>
<feature type="domain" description="SEA" evidence="10">
    <location>
        <begin position="1310"/>
        <end position="1437"/>
    </location>
</feature>
<dbReference type="Pfam" id="PF25478">
    <property type="entry name" value="EGF_Mua-3"/>
    <property type="match status" value="1"/>
</dbReference>
<dbReference type="PRINTS" id="PR00453">
    <property type="entry name" value="VWFADOMAIN"/>
</dbReference>
<feature type="domain" description="EGF-like" evidence="11">
    <location>
        <begin position="1159"/>
        <end position="1198"/>
    </location>
</feature>
<evidence type="ECO:0000313" key="14">
    <source>
        <dbReference type="Proteomes" id="UP001328107"/>
    </source>
</evidence>
<feature type="domain" description="EGF-like" evidence="11">
    <location>
        <begin position="916"/>
        <end position="963"/>
    </location>
</feature>
<dbReference type="SMART" id="SM00179">
    <property type="entry name" value="EGF_CA"/>
    <property type="match status" value="18"/>
</dbReference>
<feature type="domain" description="SEA" evidence="10">
    <location>
        <begin position="1481"/>
        <end position="1606"/>
    </location>
</feature>
<dbReference type="PROSITE" id="PS50024">
    <property type="entry name" value="SEA"/>
    <property type="match status" value="2"/>
</dbReference>
<comment type="caution">
    <text evidence="13">The sequence shown here is derived from an EMBL/GenBank/DDBJ whole genome shotgun (WGS) entry which is preliminary data.</text>
</comment>
<dbReference type="FunFam" id="3.40.50.410:FF:000047">
    <property type="entry name" value="von Willebrand factor A domain containing 2"/>
    <property type="match status" value="1"/>
</dbReference>
<feature type="domain" description="EGF-like" evidence="11">
    <location>
        <begin position="1759"/>
        <end position="1797"/>
    </location>
</feature>
<dbReference type="PROSITE" id="PS50234">
    <property type="entry name" value="VWFA"/>
    <property type="match status" value="1"/>
</dbReference>
<feature type="domain" description="EGF-like" evidence="11">
    <location>
        <begin position="181"/>
        <end position="219"/>
    </location>
</feature>
<dbReference type="PROSITE" id="PS01186">
    <property type="entry name" value="EGF_2"/>
    <property type="match status" value="2"/>
</dbReference>
<dbReference type="SMART" id="SM00181">
    <property type="entry name" value="EGF"/>
    <property type="match status" value="27"/>
</dbReference>
<keyword evidence="3" id="KW-0677">Repeat</keyword>
<feature type="domain" description="EGF-like" evidence="11">
    <location>
        <begin position="1608"/>
        <end position="1645"/>
    </location>
</feature>
<dbReference type="Pfam" id="PF00008">
    <property type="entry name" value="EGF"/>
    <property type="match status" value="3"/>
</dbReference>
<dbReference type="InterPro" id="IPR009030">
    <property type="entry name" value="Growth_fac_rcpt_cys_sf"/>
</dbReference>
<evidence type="ECO:0000259" key="10">
    <source>
        <dbReference type="PROSITE" id="PS50024"/>
    </source>
</evidence>
<dbReference type="InterPro" id="IPR018097">
    <property type="entry name" value="EGF_Ca-bd_CS"/>
</dbReference>